<dbReference type="Gene3D" id="3.10.20.30">
    <property type="match status" value="1"/>
</dbReference>
<dbReference type="EMBL" id="VCIZ01000005">
    <property type="protein sequence ID" value="TSP12754.1"/>
    <property type="molecule type" value="Genomic_DNA"/>
</dbReference>
<keyword evidence="7" id="KW-0411">Iron-sulfur</keyword>
<dbReference type="Pfam" id="PF00111">
    <property type="entry name" value="Fer2"/>
    <property type="match status" value="1"/>
</dbReference>
<organism evidence="11 13">
    <name type="scientific">Cupriavidus campinensis</name>
    <dbReference type="NCBI Taxonomy" id="151783"/>
    <lineage>
        <taxon>Bacteria</taxon>
        <taxon>Pseudomonadati</taxon>
        <taxon>Pseudomonadota</taxon>
        <taxon>Betaproteobacteria</taxon>
        <taxon>Burkholderiales</taxon>
        <taxon>Burkholderiaceae</taxon>
        <taxon>Cupriavidus</taxon>
    </lineage>
</organism>
<dbReference type="PANTHER" id="PTHR43112:SF3">
    <property type="entry name" value="FERREDOXIN-2, CHLOROPLASTIC"/>
    <property type="match status" value="1"/>
</dbReference>
<reference evidence="11" key="2">
    <citation type="journal article" date="2022" name="Microbiol. Resour. Announc.">
        <title>Genome Sequence of Cupriavidus campinensis Strain G5, a Member of a Bacterial Consortium Capable of Polyethylene Degradation.</title>
        <authorList>
            <person name="Schneider B."/>
            <person name="Pfeiffer F."/>
            <person name="Dyall-Smith M."/>
            <person name="Kunte H.J."/>
        </authorList>
    </citation>
    <scope>NUCLEOTIDE SEQUENCE</scope>
    <source>
        <strain evidence="11">G5</strain>
    </source>
</reference>
<evidence type="ECO:0000256" key="8">
    <source>
        <dbReference type="ARBA" id="ARBA00034078"/>
    </source>
</evidence>
<reference evidence="10 12" key="1">
    <citation type="submission" date="2019-05" db="EMBL/GenBank/DDBJ databases">
        <title>Whole genome sequence analysis of Cupriavidus campinensis S14E4C strain.</title>
        <authorList>
            <person name="Abbaszade G."/>
            <person name="Szabo A."/>
            <person name="Toumi M."/>
            <person name="Toth E."/>
        </authorList>
    </citation>
    <scope>NUCLEOTIDE SEQUENCE [LARGE SCALE GENOMIC DNA]</scope>
    <source>
        <strain evidence="10 12">S14E4C</strain>
    </source>
</reference>
<evidence type="ECO:0000256" key="2">
    <source>
        <dbReference type="ARBA" id="ARBA00022448"/>
    </source>
</evidence>
<evidence type="ECO:0000256" key="4">
    <source>
        <dbReference type="ARBA" id="ARBA00022723"/>
    </source>
</evidence>
<keyword evidence="12" id="KW-1185">Reference proteome</keyword>
<dbReference type="InterPro" id="IPR036010">
    <property type="entry name" value="2Fe-2S_ferredoxin-like_sf"/>
</dbReference>
<dbReference type="AlphaFoldDB" id="A0AAE9I674"/>
<dbReference type="GO" id="GO:0046872">
    <property type="term" value="F:metal ion binding"/>
    <property type="evidence" value="ECO:0007669"/>
    <property type="project" value="UniProtKB-KW"/>
</dbReference>
<evidence type="ECO:0000313" key="13">
    <source>
        <dbReference type="Proteomes" id="UP001056132"/>
    </source>
</evidence>
<evidence type="ECO:0000256" key="7">
    <source>
        <dbReference type="ARBA" id="ARBA00023014"/>
    </source>
</evidence>
<dbReference type="RefSeq" id="WP_144197720.1">
    <property type="nucleotide sequence ID" value="NZ_CAJPVH010000012.1"/>
</dbReference>
<evidence type="ECO:0000259" key="9">
    <source>
        <dbReference type="PROSITE" id="PS51085"/>
    </source>
</evidence>
<dbReference type="PROSITE" id="PS51085">
    <property type="entry name" value="2FE2S_FER_2"/>
    <property type="match status" value="1"/>
</dbReference>
<evidence type="ECO:0000256" key="5">
    <source>
        <dbReference type="ARBA" id="ARBA00022982"/>
    </source>
</evidence>
<evidence type="ECO:0000256" key="1">
    <source>
        <dbReference type="ARBA" id="ARBA00007874"/>
    </source>
</evidence>
<accession>A0AAE9I674</accession>
<dbReference type="CDD" id="cd00207">
    <property type="entry name" value="fer2"/>
    <property type="match status" value="1"/>
</dbReference>
<keyword evidence="6" id="KW-0408">Iron</keyword>
<evidence type="ECO:0000313" key="12">
    <source>
        <dbReference type="Proteomes" id="UP000318943"/>
    </source>
</evidence>
<evidence type="ECO:0000256" key="3">
    <source>
        <dbReference type="ARBA" id="ARBA00022714"/>
    </source>
</evidence>
<dbReference type="EMBL" id="CP097331">
    <property type="protein sequence ID" value="URF06832.1"/>
    <property type="molecule type" value="Genomic_DNA"/>
</dbReference>
<comment type="cofactor">
    <cofactor evidence="8">
        <name>[2Fe-2S] cluster</name>
        <dbReference type="ChEBI" id="CHEBI:190135"/>
    </cofactor>
</comment>
<dbReference type="KEGG" id="ccam:M5D45_27560"/>
<dbReference type="InterPro" id="IPR012675">
    <property type="entry name" value="Beta-grasp_dom_sf"/>
</dbReference>
<dbReference type="InterPro" id="IPR001041">
    <property type="entry name" value="2Fe-2S_ferredoxin-type"/>
</dbReference>
<evidence type="ECO:0000313" key="11">
    <source>
        <dbReference type="EMBL" id="URF06832.1"/>
    </source>
</evidence>
<protein>
    <submittedName>
        <fullName evidence="10">2Fe-2S iron-sulfur cluster binding domain-containing protein</fullName>
    </submittedName>
    <submittedName>
        <fullName evidence="11">2Fe-2S iron-sulfur cluster-binding protein</fullName>
    </submittedName>
</protein>
<keyword evidence="5" id="KW-0249">Electron transport</keyword>
<sequence length="104" mass="10975">MPDQDDIISDDSAEFTAHVLPGETRYAAPASLSLLEAALLEGVALPSSCRNGTCRACISQLHAGSVRYRIEWPGLSADEKDEGLILPCVACPTSDVAFEPVGTN</sequence>
<dbReference type="SUPFAM" id="SSF54292">
    <property type="entry name" value="2Fe-2S ferredoxin-like"/>
    <property type="match status" value="1"/>
</dbReference>
<feature type="domain" description="2Fe-2S ferredoxin-type" evidence="9">
    <location>
        <begin position="11"/>
        <end position="104"/>
    </location>
</feature>
<reference evidence="11" key="3">
    <citation type="submission" date="2022-05" db="EMBL/GenBank/DDBJ databases">
        <authorList>
            <person name="Kunte H.-J."/>
        </authorList>
    </citation>
    <scope>NUCLEOTIDE SEQUENCE</scope>
    <source>
        <strain evidence="11">G5</strain>
    </source>
</reference>
<dbReference type="Proteomes" id="UP000318943">
    <property type="component" value="Unassembled WGS sequence"/>
</dbReference>
<name>A0AAE9I674_9BURK</name>
<evidence type="ECO:0000313" key="10">
    <source>
        <dbReference type="EMBL" id="TSP12754.1"/>
    </source>
</evidence>
<comment type="similarity">
    <text evidence="1">Belongs to the 2Fe2S plant-type ferredoxin family.</text>
</comment>
<gene>
    <name evidence="10" type="ORF">FGG12_11135</name>
    <name evidence="11" type="ORF">M5D45_27560</name>
</gene>
<keyword evidence="4" id="KW-0479">Metal-binding</keyword>
<dbReference type="PANTHER" id="PTHR43112">
    <property type="entry name" value="FERREDOXIN"/>
    <property type="match status" value="1"/>
</dbReference>
<keyword evidence="2" id="KW-0813">Transport</keyword>
<dbReference type="Proteomes" id="UP001056132">
    <property type="component" value="Chromosome 2"/>
</dbReference>
<proteinExistence type="inferred from homology"/>
<keyword evidence="3" id="KW-0001">2Fe-2S</keyword>
<dbReference type="GO" id="GO:0051537">
    <property type="term" value="F:2 iron, 2 sulfur cluster binding"/>
    <property type="evidence" value="ECO:0007669"/>
    <property type="project" value="UniProtKB-KW"/>
</dbReference>
<evidence type="ECO:0000256" key="6">
    <source>
        <dbReference type="ARBA" id="ARBA00023004"/>
    </source>
</evidence>